<evidence type="ECO:0000313" key="3">
    <source>
        <dbReference type="Proteomes" id="UP000675409"/>
    </source>
</evidence>
<accession>A0ABS1LK64</accession>
<name>A0ABS1LK64_9MICO</name>
<feature type="region of interest" description="Disordered" evidence="1">
    <location>
        <begin position="30"/>
        <end position="82"/>
    </location>
</feature>
<gene>
    <name evidence="2" type="ORF">HGK34_10010</name>
</gene>
<reference evidence="2 3" key="1">
    <citation type="journal article" date="2021" name="Arch. Microbiol.">
        <title>Myceligenerans indicum sp. nov., an actinobacterium isolated from mangrove sediment of Sundarbans, India.</title>
        <authorList>
            <person name="Asha K."/>
            <person name="Bhadury P."/>
        </authorList>
    </citation>
    <scope>NUCLEOTIDE SEQUENCE [LARGE SCALE GENOMIC DNA]</scope>
    <source>
        <strain evidence="2 3">I2</strain>
    </source>
</reference>
<comment type="caution">
    <text evidence="2">The sequence shown here is derived from an EMBL/GenBank/DDBJ whole genome shotgun (WGS) entry which is preliminary data.</text>
</comment>
<dbReference type="InterPro" id="IPR018197">
    <property type="entry name" value="Glycerate_kinase_RE-like"/>
</dbReference>
<keyword evidence="3" id="KW-1185">Reference proteome</keyword>
<dbReference type="Gene3D" id="3.40.50.10350">
    <property type="entry name" value="Glycerate kinase, domain 1"/>
    <property type="match status" value="1"/>
</dbReference>
<proteinExistence type="predicted"/>
<evidence type="ECO:0000256" key="1">
    <source>
        <dbReference type="SAM" id="MobiDB-lite"/>
    </source>
</evidence>
<dbReference type="EMBL" id="JABBYC010000013">
    <property type="protein sequence ID" value="MBL0886601.1"/>
    <property type="molecule type" value="Genomic_DNA"/>
</dbReference>
<evidence type="ECO:0000313" key="2">
    <source>
        <dbReference type="EMBL" id="MBL0886601.1"/>
    </source>
</evidence>
<dbReference type="Proteomes" id="UP000675409">
    <property type="component" value="Unassembled WGS sequence"/>
</dbReference>
<feature type="compositionally biased region" description="Low complexity" evidence="1">
    <location>
        <begin position="30"/>
        <end position="40"/>
    </location>
</feature>
<protein>
    <submittedName>
        <fullName evidence="2">Uncharacterized protein</fullName>
    </submittedName>
</protein>
<dbReference type="RefSeq" id="WP_201846707.1">
    <property type="nucleotide sequence ID" value="NZ_JABBYC010000013.1"/>
</dbReference>
<sequence length="198" mass="19402">MHVLVITRDIDDARQLSEAWSRAVPGVGAEPRAVRVAPSAPASPSPPSSGSAVPEGDGGPDGARGAPQEAGRNPGSGPAPVVVAGTRLTVGAPPPEPAGPSAPRSVLPPAEAAALSGAAATCDVVVAWVPVLDAGTLRAGPLAEAAAAAAPHAVPVVALAERVEVSRRELASAGVSGAHEVHGTDVGRVARSWTPGWA</sequence>
<organism evidence="2 3">
    <name type="scientific">Myceligenerans indicum</name>
    <dbReference type="NCBI Taxonomy" id="2593663"/>
    <lineage>
        <taxon>Bacteria</taxon>
        <taxon>Bacillati</taxon>
        <taxon>Actinomycetota</taxon>
        <taxon>Actinomycetes</taxon>
        <taxon>Micrococcales</taxon>
        <taxon>Promicromonosporaceae</taxon>
        <taxon>Myceligenerans</taxon>
    </lineage>
</organism>